<reference evidence="3" key="1">
    <citation type="submission" date="2022-11" db="EMBL/GenBank/DDBJ databases">
        <title>Minimal conservation of predation-associated metabolite biosynthetic gene clusters underscores biosynthetic potential of Myxococcota including descriptions for ten novel species: Archangium lansinium sp. nov., Myxococcus landrumus sp. nov., Nannocystis bai.</title>
        <authorList>
            <person name="Ahearne A."/>
            <person name="Stevens C."/>
            <person name="Phillips K."/>
        </authorList>
    </citation>
    <scope>NUCLEOTIDE SEQUENCE</scope>
    <source>
        <strain evidence="3">Na p29</strain>
    </source>
</reference>
<protein>
    <submittedName>
        <fullName evidence="3">ATP-binding protein</fullName>
    </submittedName>
</protein>
<dbReference type="InterPro" id="IPR051396">
    <property type="entry name" value="Bact_Antivir_Def_Nuclease"/>
</dbReference>
<keyword evidence="3" id="KW-0547">Nucleotide-binding</keyword>
<comment type="caution">
    <text evidence="3">The sequence shown here is derived from an EMBL/GenBank/DDBJ whole genome shotgun (WGS) entry which is preliminary data.</text>
</comment>
<accession>A0A9X3IW48</accession>
<dbReference type="InterPro" id="IPR027417">
    <property type="entry name" value="P-loop_NTPase"/>
</dbReference>
<dbReference type="EMBL" id="JAPNKE010000002">
    <property type="protein sequence ID" value="MCY1005545.1"/>
    <property type="molecule type" value="Genomic_DNA"/>
</dbReference>
<sequence>MQSPAWFIRSVSVQKFGCLKDVKAVLTPLHAFIGPNDSGKSTLLRALRTGLRLLQSPFVRTPAGLQPFDPGPLAPGSAMHLSFAYGQASVSCNLSIVDEIHLAESGGTTLGPPEKRPWISESSSNPGSKLSWPPQALPLLDAGARLVHFNPSSLREPSELIPEGGGRELVDEYGRGLPAIYDAILNRGDDAFLRIVEGVRRLFPTIKAVRLKVISKSTKAIEVELVSGERVPAAFLSEGLLFYLAFAALQHLDPVALLLVEEPENGLHPARIADVMRILREISATTQVVLTTHSPLVINEMQGDEVSVVTRDGVKGTMVRRLEDTPNFAERSKIYALGELWLSYANGDDEGPLLNAAQVAT</sequence>
<proteinExistence type="predicted"/>
<dbReference type="GO" id="GO:0005524">
    <property type="term" value="F:ATP binding"/>
    <property type="evidence" value="ECO:0007669"/>
    <property type="project" value="UniProtKB-KW"/>
</dbReference>
<keyword evidence="4" id="KW-1185">Reference proteome</keyword>
<dbReference type="Pfam" id="PF13304">
    <property type="entry name" value="AAA_21"/>
    <property type="match status" value="1"/>
</dbReference>
<dbReference type="PANTHER" id="PTHR43581:SF4">
    <property type="entry name" value="ATP_GTP PHOSPHATASE"/>
    <property type="match status" value="1"/>
</dbReference>
<organism evidence="3 4">
    <name type="scientific">Nannocystis pusilla</name>
    <dbReference type="NCBI Taxonomy" id="889268"/>
    <lineage>
        <taxon>Bacteria</taxon>
        <taxon>Pseudomonadati</taxon>
        <taxon>Myxococcota</taxon>
        <taxon>Polyangia</taxon>
        <taxon>Nannocystales</taxon>
        <taxon>Nannocystaceae</taxon>
        <taxon>Nannocystis</taxon>
    </lineage>
</organism>
<evidence type="ECO:0000313" key="4">
    <source>
        <dbReference type="Proteomes" id="UP001150924"/>
    </source>
</evidence>
<evidence type="ECO:0000313" key="3">
    <source>
        <dbReference type="EMBL" id="MCY1005545.1"/>
    </source>
</evidence>
<dbReference type="PIRSF" id="PIRSF029347">
    <property type="entry name" value="RecF"/>
    <property type="match status" value="1"/>
</dbReference>
<dbReference type="Proteomes" id="UP001150924">
    <property type="component" value="Unassembled WGS sequence"/>
</dbReference>
<dbReference type="RefSeq" id="WP_267767230.1">
    <property type="nucleotide sequence ID" value="NZ_JAPNKE010000002.1"/>
</dbReference>
<dbReference type="SUPFAM" id="SSF52540">
    <property type="entry name" value="P-loop containing nucleoside triphosphate hydrolases"/>
    <property type="match status" value="1"/>
</dbReference>
<dbReference type="InterPro" id="IPR003959">
    <property type="entry name" value="ATPase_AAA_core"/>
</dbReference>
<dbReference type="Gene3D" id="3.40.50.300">
    <property type="entry name" value="P-loop containing nucleotide triphosphate hydrolases"/>
    <property type="match status" value="2"/>
</dbReference>
<evidence type="ECO:0000259" key="2">
    <source>
        <dbReference type="Pfam" id="PF13304"/>
    </source>
</evidence>
<feature type="region of interest" description="Disordered" evidence="1">
    <location>
        <begin position="106"/>
        <end position="130"/>
    </location>
</feature>
<evidence type="ECO:0000256" key="1">
    <source>
        <dbReference type="SAM" id="MobiDB-lite"/>
    </source>
</evidence>
<dbReference type="PANTHER" id="PTHR43581">
    <property type="entry name" value="ATP/GTP PHOSPHATASE"/>
    <property type="match status" value="1"/>
</dbReference>
<dbReference type="GO" id="GO:0016887">
    <property type="term" value="F:ATP hydrolysis activity"/>
    <property type="evidence" value="ECO:0007669"/>
    <property type="project" value="InterPro"/>
</dbReference>
<gene>
    <name evidence="3" type="ORF">OV079_08165</name>
</gene>
<keyword evidence="3" id="KW-0067">ATP-binding</keyword>
<dbReference type="CDD" id="cd00267">
    <property type="entry name" value="ABC_ATPase"/>
    <property type="match status" value="1"/>
</dbReference>
<dbReference type="AlphaFoldDB" id="A0A9X3IW48"/>
<feature type="domain" description="ATPase AAA-type core" evidence="2">
    <location>
        <begin position="29"/>
        <end position="299"/>
    </location>
</feature>
<name>A0A9X3IW48_9BACT</name>
<dbReference type="InterPro" id="IPR014555">
    <property type="entry name" value="RecF-like"/>
</dbReference>